<comment type="caution">
    <text evidence="2">The sequence shown here is derived from an EMBL/GenBank/DDBJ whole genome shotgun (WGS) entry which is preliminary data.</text>
</comment>
<accession>A0A252ANJ6</accession>
<sequence length="70" mass="7160">MSKFARCLFGSTLAGIAGLLTFAAPVPHQRVVTAGEISARAWGRTGSSLRKAMKAIDADAVKSGPVGSTN</sequence>
<organism evidence="2 3">
    <name type="scientific">Acetobacter indonesiensis</name>
    <dbReference type="NCBI Taxonomy" id="104101"/>
    <lineage>
        <taxon>Bacteria</taxon>
        <taxon>Pseudomonadati</taxon>
        <taxon>Pseudomonadota</taxon>
        <taxon>Alphaproteobacteria</taxon>
        <taxon>Acetobacterales</taxon>
        <taxon>Acetobacteraceae</taxon>
        <taxon>Acetobacter</taxon>
    </lineage>
</organism>
<proteinExistence type="predicted"/>
<gene>
    <name evidence="2" type="ORF">HK17_11590</name>
</gene>
<reference evidence="3" key="1">
    <citation type="submission" date="2014-06" db="EMBL/GenBank/DDBJ databases">
        <authorList>
            <person name="Winans N.J."/>
            <person name="Newell P.D."/>
            <person name="Douglas A.E."/>
        </authorList>
    </citation>
    <scope>NUCLEOTIDE SEQUENCE [LARGE SCALE GENOMIC DNA]</scope>
</reference>
<keyword evidence="1" id="KW-0732">Signal</keyword>
<dbReference type="Proteomes" id="UP000194641">
    <property type="component" value="Unassembled WGS sequence"/>
</dbReference>
<protein>
    <submittedName>
        <fullName evidence="2">Uncharacterized protein</fullName>
    </submittedName>
</protein>
<name>A0A252ANJ6_9PROT</name>
<evidence type="ECO:0000313" key="3">
    <source>
        <dbReference type="Proteomes" id="UP000194641"/>
    </source>
</evidence>
<feature type="chain" id="PRO_5012580824" evidence="1">
    <location>
        <begin position="24"/>
        <end position="70"/>
    </location>
</feature>
<evidence type="ECO:0000313" key="2">
    <source>
        <dbReference type="EMBL" id="OUI91429.1"/>
    </source>
</evidence>
<dbReference type="AlphaFoldDB" id="A0A252ANJ6"/>
<evidence type="ECO:0000256" key="1">
    <source>
        <dbReference type="SAM" id="SignalP"/>
    </source>
</evidence>
<dbReference type="RefSeq" id="WP_414146109.1">
    <property type="nucleotide sequence ID" value="NZ_JBJJWX010000021.1"/>
</dbReference>
<feature type="signal peptide" evidence="1">
    <location>
        <begin position="1"/>
        <end position="23"/>
    </location>
</feature>
<dbReference type="EMBL" id="JOPA01000036">
    <property type="protein sequence ID" value="OUI91429.1"/>
    <property type="molecule type" value="Genomic_DNA"/>
</dbReference>